<dbReference type="HAMAP" id="MF_00003">
    <property type="entry name" value="RbfA"/>
    <property type="match status" value="1"/>
</dbReference>
<dbReference type="InterPro" id="IPR023799">
    <property type="entry name" value="RbfA_dom_sf"/>
</dbReference>
<dbReference type="EMBL" id="UOFN01000061">
    <property type="protein sequence ID" value="VAW76554.1"/>
    <property type="molecule type" value="Genomic_DNA"/>
</dbReference>
<dbReference type="InterPro" id="IPR015946">
    <property type="entry name" value="KH_dom-like_a/b"/>
</dbReference>
<dbReference type="SUPFAM" id="SSF89919">
    <property type="entry name" value="Ribosome-binding factor A, RbfA"/>
    <property type="match status" value="1"/>
</dbReference>
<accession>A0A3B0Z5F8</accession>
<dbReference type="InterPro" id="IPR020053">
    <property type="entry name" value="Ribosome-bd_factorA_CS"/>
</dbReference>
<dbReference type="Pfam" id="PF02033">
    <property type="entry name" value="RBFA"/>
    <property type="match status" value="1"/>
</dbReference>
<proteinExistence type="inferred from homology"/>
<dbReference type="Gene3D" id="3.30.300.20">
    <property type="match status" value="1"/>
</dbReference>
<gene>
    <name evidence="1" type="ORF">MNBD_GAMMA15-431</name>
</gene>
<dbReference type="GO" id="GO:0043024">
    <property type="term" value="F:ribosomal small subunit binding"/>
    <property type="evidence" value="ECO:0007669"/>
    <property type="project" value="TreeGrafter"/>
</dbReference>
<dbReference type="NCBIfam" id="TIGR00082">
    <property type="entry name" value="rbfA"/>
    <property type="match status" value="1"/>
</dbReference>
<dbReference type="PROSITE" id="PS01319">
    <property type="entry name" value="RBFA"/>
    <property type="match status" value="1"/>
</dbReference>
<dbReference type="GO" id="GO:0006364">
    <property type="term" value="P:rRNA processing"/>
    <property type="evidence" value="ECO:0007669"/>
    <property type="project" value="InterPro"/>
</dbReference>
<protein>
    <submittedName>
        <fullName evidence="1">Ribosome-binding factor A</fullName>
    </submittedName>
</protein>
<sequence>MPRDFPRTRRVGEQLQRELATLIRDEVRDPRVGMVSVSAVEVSRDLSHAKVFVSTLGEKEETTELLKVLEGAAGYLRHLLGQSLNMRHVPQLQFKHDHSLQEGARLSALIDSAVEADAKHDDDTDQDT</sequence>
<dbReference type="InterPro" id="IPR000238">
    <property type="entry name" value="RbfA"/>
</dbReference>
<dbReference type="GO" id="GO:0005829">
    <property type="term" value="C:cytosol"/>
    <property type="evidence" value="ECO:0007669"/>
    <property type="project" value="TreeGrafter"/>
</dbReference>
<dbReference type="AlphaFoldDB" id="A0A3B0Z5F8"/>
<evidence type="ECO:0000313" key="1">
    <source>
        <dbReference type="EMBL" id="VAW76554.1"/>
    </source>
</evidence>
<dbReference type="PANTHER" id="PTHR33515">
    <property type="entry name" value="RIBOSOME-BINDING FACTOR A, CHLOROPLASTIC-RELATED"/>
    <property type="match status" value="1"/>
</dbReference>
<reference evidence="1" key="1">
    <citation type="submission" date="2018-06" db="EMBL/GenBank/DDBJ databases">
        <authorList>
            <person name="Zhirakovskaya E."/>
        </authorList>
    </citation>
    <scope>NUCLEOTIDE SEQUENCE</scope>
</reference>
<name>A0A3B0Z5F8_9ZZZZ</name>
<dbReference type="PANTHER" id="PTHR33515:SF1">
    <property type="entry name" value="RIBOSOME-BINDING FACTOR A, CHLOROPLASTIC-RELATED"/>
    <property type="match status" value="1"/>
</dbReference>
<organism evidence="1">
    <name type="scientific">hydrothermal vent metagenome</name>
    <dbReference type="NCBI Taxonomy" id="652676"/>
    <lineage>
        <taxon>unclassified sequences</taxon>
        <taxon>metagenomes</taxon>
        <taxon>ecological metagenomes</taxon>
    </lineage>
</organism>